<sequence>MAGWDQFMTERDREHNEARGKKEPFGFGTKPALIMIDFYYGALGLTRQPLMEQIKTHPGGMGLEGWAAVDQAAILLEAARKNGIPVVHVTKLDRDNAVGWAKRVARKRQSDASDAKLSDELKARSAEIVAEVAPLEHELILRKAAPSAFNGTILPHMLQSWGIDTLIACGESTSGCVRATVVDGTTHSFKMGVVEECTFDRTEMSHWVNLFDLDAKYADVVKLAGAIAYFEQVGSAAAAAAASV</sequence>
<evidence type="ECO:0000256" key="1">
    <source>
        <dbReference type="ARBA" id="ARBA00006336"/>
    </source>
</evidence>
<dbReference type="InterPro" id="IPR000868">
    <property type="entry name" value="Isochorismatase-like_dom"/>
</dbReference>
<dbReference type="InterPro" id="IPR050272">
    <property type="entry name" value="Isochorismatase-like_hydrls"/>
</dbReference>
<feature type="region of interest" description="Disordered" evidence="3">
    <location>
        <begin position="1"/>
        <end position="24"/>
    </location>
</feature>
<dbReference type="Proteomes" id="UP000621560">
    <property type="component" value="Unassembled WGS sequence"/>
</dbReference>
<comment type="caution">
    <text evidence="5">The sequence shown here is derived from an EMBL/GenBank/DDBJ whole genome shotgun (WGS) entry which is preliminary data.</text>
</comment>
<accession>A0A927BQD2</accession>
<dbReference type="Gene3D" id="3.40.50.850">
    <property type="entry name" value="Isochorismatase-like"/>
    <property type="match status" value="1"/>
</dbReference>
<dbReference type="PANTHER" id="PTHR43540:SF1">
    <property type="entry name" value="ISOCHORISMATASE HYDROLASE"/>
    <property type="match status" value="1"/>
</dbReference>
<evidence type="ECO:0000256" key="3">
    <source>
        <dbReference type="SAM" id="MobiDB-lite"/>
    </source>
</evidence>
<proteinExistence type="inferred from homology"/>
<dbReference type="SUPFAM" id="SSF52499">
    <property type="entry name" value="Isochorismatase-like hydrolases"/>
    <property type="match status" value="1"/>
</dbReference>
<dbReference type="EMBL" id="JACXIZ010000004">
    <property type="protein sequence ID" value="MBD2843760.1"/>
    <property type="molecule type" value="Genomic_DNA"/>
</dbReference>
<organism evidence="5 6">
    <name type="scientific">Paenibacillus sabuli</name>
    <dbReference type="NCBI Taxonomy" id="2772509"/>
    <lineage>
        <taxon>Bacteria</taxon>
        <taxon>Bacillati</taxon>
        <taxon>Bacillota</taxon>
        <taxon>Bacilli</taxon>
        <taxon>Bacillales</taxon>
        <taxon>Paenibacillaceae</taxon>
        <taxon>Paenibacillus</taxon>
    </lineage>
</organism>
<evidence type="ECO:0000259" key="4">
    <source>
        <dbReference type="Pfam" id="PF00857"/>
    </source>
</evidence>
<evidence type="ECO:0000313" key="6">
    <source>
        <dbReference type="Proteomes" id="UP000621560"/>
    </source>
</evidence>
<evidence type="ECO:0000313" key="5">
    <source>
        <dbReference type="EMBL" id="MBD2843760.1"/>
    </source>
</evidence>
<name>A0A927BQD2_9BACL</name>
<feature type="domain" description="Isochorismatase-like" evidence="4">
    <location>
        <begin position="67"/>
        <end position="221"/>
    </location>
</feature>
<dbReference type="RefSeq" id="WP_190913860.1">
    <property type="nucleotide sequence ID" value="NZ_JACXIZ010000004.1"/>
</dbReference>
<dbReference type="Pfam" id="PF00857">
    <property type="entry name" value="Isochorismatase"/>
    <property type="match status" value="1"/>
</dbReference>
<protein>
    <submittedName>
        <fullName evidence="5">Isochorismatase family protein</fullName>
    </submittedName>
</protein>
<gene>
    <name evidence="5" type="ORF">IDH44_01035</name>
</gene>
<reference evidence="5" key="1">
    <citation type="submission" date="2020-09" db="EMBL/GenBank/DDBJ databases">
        <title>A novel bacterium of genus Paenibacillus, isolated from South China Sea.</title>
        <authorList>
            <person name="Huang H."/>
            <person name="Mo K."/>
            <person name="Hu Y."/>
        </authorList>
    </citation>
    <scope>NUCLEOTIDE SEQUENCE</scope>
    <source>
        <strain evidence="5">IB182496</strain>
    </source>
</reference>
<feature type="compositionally biased region" description="Basic and acidic residues" evidence="3">
    <location>
        <begin position="8"/>
        <end position="24"/>
    </location>
</feature>
<keyword evidence="6" id="KW-1185">Reference proteome</keyword>
<comment type="similarity">
    <text evidence="1">Belongs to the isochorismatase family.</text>
</comment>
<dbReference type="InterPro" id="IPR036380">
    <property type="entry name" value="Isochorismatase-like_sf"/>
</dbReference>
<keyword evidence="2" id="KW-0378">Hydrolase</keyword>
<dbReference type="AlphaFoldDB" id="A0A927BQD2"/>
<dbReference type="GO" id="GO:0016787">
    <property type="term" value="F:hydrolase activity"/>
    <property type="evidence" value="ECO:0007669"/>
    <property type="project" value="UniProtKB-KW"/>
</dbReference>
<dbReference type="PANTHER" id="PTHR43540">
    <property type="entry name" value="PEROXYUREIDOACRYLATE/UREIDOACRYLATE AMIDOHYDROLASE-RELATED"/>
    <property type="match status" value="1"/>
</dbReference>
<evidence type="ECO:0000256" key="2">
    <source>
        <dbReference type="ARBA" id="ARBA00022801"/>
    </source>
</evidence>